<dbReference type="PANTHER" id="PTHR40547">
    <property type="entry name" value="SLL0298 PROTEIN"/>
    <property type="match status" value="1"/>
</dbReference>
<feature type="transmembrane region" description="Helical" evidence="1">
    <location>
        <begin position="138"/>
        <end position="161"/>
    </location>
</feature>
<feature type="domain" description="DUF2062" evidence="2">
    <location>
        <begin position="22"/>
        <end position="169"/>
    </location>
</feature>
<evidence type="ECO:0000313" key="3">
    <source>
        <dbReference type="EMBL" id="UOO81303.1"/>
    </source>
</evidence>
<accession>A0ABY4DQH1</accession>
<dbReference type="Proteomes" id="UP000829817">
    <property type="component" value="Chromosome"/>
</dbReference>
<keyword evidence="4" id="KW-1185">Reference proteome</keyword>
<evidence type="ECO:0000313" key="4">
    <source>
        <dbReference type="Proteomes" id="UP000829817"/>
    </source>
</evidence>
<proteinExistence type="predicted"/>
<dbReference type="InterPro" id="IPR018639">
    <property type="entry name" value="DUF2062"/>
</dbReference>
<dbReference type="Pfam" id="PF09835">
    <property type="entry name" value="DUF2062"/>
    <property type="match status" value="1"/>
</dbReference>
<evidence type="ECO:0000256" key="1">
    <source>
        <dbReference type="SAM" id="Phobius"/>
    </source>
</evidence>
<reference evidence="3 4" key="1">
    <citation type="journal article" date="2022" name="Res Sq">
        <title>Evolution of multicellular longitudinally dividing oral cavity symbionts (Neisseriaceae).</title>
        <authorList>
            <person name="Nyongesa S."/>
            <person name="Weber P."/>
            <person name="Bernet E."/>
            <person name="Pullido F."/>
            <person name="Nieckarz M."/>
            <person name="Delaby M."/>
            <person name="Nieves C."/>
            <person name="Viehboeck T."/>
            <person name="Krause N."/>
            <person name="Rivera-Millot A."/>
            <person name="Nakamura A."/>
            <person name="Vischer N."/>
            <person name="VanNieuwenhze M."/>
            <person name="Brun Y."/>
            <person name="Cava F."/>
            <person name="Bulgheresi S."/>
            <person name="Veyrier F."/>
        </authorList>
    </citation>
    <scope>NUCLEOTIDE SEQUENCE [LARGE SCALE GENOMIC DNA]</scope>
    <source>
        <strain evidence="3 4">CCUG 63373m</strain>
    </source>
</reference>
<feature type="transmembrane region" description="Helical" evidence="1">
    <location>
        <begin position="76"/>
        <end position="95"/>
    </location>
</feature>
<organism evidence="3 4">
    <name type="scientific">Uruburuella testudinis</name>
    <dbReference type="NCBI Taxonomy" id="1282863"/>
    <lineage>
        <taxon>Bacteria</taxon>
        <taxon>Pseudomonadati</taxon>
        <taxon>Pseudomonadota</taxon>
        <taxon>Betaproteobacteria</taxon>
        <taxon>Neisseriales</taxon>
        <taxon>Neisseriaceae</taxon>
        <taxon>Uruburuella</taxon>
    </lineage>
</organism>
<protein>
    <submittedName>
        <fullName evidence="3">DUF2062 domain-containing protein</fullName>
    </submittedName>
</protein>
<name>A0ABY4DQH1_9NEIS</name>
<evidence type="ECO:0000259" key="2">
    <source>
        <dbReference type="Pfam" id="PF09835"/>
    </source>
</evidence>
<gene>
    <name evidence="3" type="ORF">LVJ83_10065</name>
</gene>
<keyword evidence="1" id="KW-0812">Transmembrane</keyword>
<feature type="transmembrane region" description="Helical" evidence="1">
    <location>
        <begin position="41"/>
        <end position="70"/>
    </location>
</feature>
<sequence>MLKRWKHKLPTREKIFASRFFKPFAHLFDKPEYWAFKRDKVALSVAIGLFCGMLPAPTQFCFALVLAYFLRTHLPIALFSTLYTNPLTLIPLYVAAYKLGSWLLYGSMPLTELVMPALDDAGFWQQAAAWAARFGAPLAAGVLTIGALLALAGYVLVQLIWRWRIHRRQNVRKQRAAARISPQRHEP</sequence>
<dbReference type="RefSeq" id="WP_244784367.1">
    <property type="nucleotide sequence ID" value="NZ_CP091508.1"/>
</dbReference>
<dbReference type="PANTHER" id="PTHR40547:SF1">
    <property type="entry name" value="SLL0298 PROTEIN"/>
    <property type="match status" value="1"/>
</dbReference>
<keyword evidence="1" id="KW-0472">Membrane</keyword>
<dbReference type="EMBL" id="CP091508">
    <property type="protein sequence ID" value="UOO81303.1"/>
    <property type="molecule type" value="Genomic_DNA"/>
</dbReference>
<keyword evidence="1" id="KW-1133">Transmembrane helix</keyword>